<evidence type="ECO:0000256" key="6">
    <source>
        <dbReference type="SAM" id="MobiDB-lite"/>
    </source>
</evidence>
<dbReference type="GO" id="GO:0030154">
    <property type="term" value="P:cell differentiation"/>
    <property type="evidence" value="ECO:0007669"/>
    <property type="project" value="TreeGrafter"/>
</dbReference>
<dbReference type="SMART" id="SM00389">
    <property type="entry name" value="HOX"/>
    <property type="match status" value="1"/>
</dbReference>
<accession>A0A9W8AXU4</accession>
<feature type="domain" description="Homeobox" evidence="7">
    <location>
        <begin position="35"/>
        <end position="95"/>
    </location>
</feature>
<feature type="compositionally biased region" description="Polar residues" evidence="6">
    <location>
        <begin position="413"/>
        <end position="422"/>
    </location>
</feature>
<feature type="non-terminal residue" evidence="8">
    <location>
        <position position="1"/>
    </location>
</feature>
<comment type="caution">
    <text evidence="8">The sequence shown here is derived from an EMBL/GenBank/DDBJ whole genome shotgun (WGS) entry which is preliminary data.</text>
</comment>
<dbReference type="InterPro" id="IPR001356">
    <property type="entry name" value="HD"/>
</dbReference>
<evidence type="ECO:0000256" key="1">
    <source>
        <dbReference type="ARBA" id="ARBA00023125"/>
    </source>
</evidence>
<dbReference type="PROSITE" id="PS00027">
    <property type="entry name" value="HOMEOBOX_1"/>
    <property type="match status" value="1"/>
</dbReference>
<evidence type="ECO:0000256" key="2">
    <source>
        <dbReference type="ARBA" id="ARBA00023155"/>
    </source>
</evidence>
<protein>
    <recommendedName>
        <fullName evidence="7">Homeobox domain-containing protein</fullName>
    </recommendedName>
</protein>
<dbReference type="InterPro" id="IPR017970">
    <property type="entry name" value="Homeobox_CS"/>
</dbReference>
<keyword evidence="1 4" id="KW-0238">DNA-binding</keyword>
<feature type="compositionally biased region" description="Polar residues" evidence="6">
    <location>
        <begin position="126"/>
        <end position="139"/>
    </location>
</feature>
<proteinExistence type="predicted"/>
<evidence type="ECO:0000256" key="3">
    <source>
        <dbReference type="ARBA" id="ARBA00023242"/>
    </source>
</evidence>
<dbReference type="OrthoDB" id="6159439at2759"/>
<feature type="compositionally biased region" description="Basic and acidic residues" evidence="6">
    <location>
        <begin position="95"/>
        <end position="105"/>
    </location>
</feature>
<comment type="subcellular location">
    <subcellularLocation>
        <location evidence="4 5">Nucleus</location>
    </subcellularLocation>
</comment>
<feature type="compositionally biased region" description="Low complexity" evidence="6">
    <location>
        <begin position="423"/>
        <end position="438"/>
    </location>
</feature>
<feature type="region of interest" description="Disordered" evidence="6">
    <location>
        <begin position="628"/>
        <end position="651"/>
    </location>
</feature>
<dbReference type="EMBL" id="JANBPY010000232">
    <property type="protein sequence ID" value="KAJ1968098.1"/>
    <property type="molecule type" value="Genomic_DNA"/>
</dbReference>
<feature type="region of interest" description="Disordered" evidence="6">
    <location>
        <begin position="345"/>
        <end position="369"/>
    </location>
</feature>
<feature type="region of interest" description="Disordered" evidence="6">
    <location>
        <begin position="1"/>
        <end position="32"/>
    </location>
</feature>
<gene>
    <name evidence="8" type="ORF">IWQ62_001453</name>
</gene>
<dbReference type="PANTHER" id="PTHR24324">
    <property type="entry name" value="HOMEOBOX PROTEIN HHEX"/>
    <property type="match status" value="1"/>
</dbReference>
<dbReference type="Gene3D" id="1.10.10.60">
    <property type="entry name" value="Homeodomain-like"/>
    <property type="match status" value="1"/>
</dbReference>
<feature type="region of interest" description="Disordered" evidence="6">
    <location>
        <begin position="803"/>
        <end position="824"/>
    </location>
</feature>
<evidence type="ECO:0000313" key="9">
    <source>
        <dbReference type="Proteomes" id="UP001150925"/>
    </source>
</evidence>
<reference evidence="8" key="1">
    <citation type="submission" date="2022-07" db="EMBL/GenBank/DDBJ databases">
        <title>Phylogenomic reconstructions and comparative analyses of Kickxellomycotina fungi.</title>
        <authorList>
            <person name="Reynolds N.K."/>
            <person name="Stajich J.E."/>
            <person name="Barry K."/>
            <person name="Grigoriev I.V."/>
            <person name="Crous P."/>
            <person name="Smith M.E."/>
        </authorList>
    </citation>
    <scope>NUCLEOTIDE SEQUENCE</scope>
    <source>
        <strain evidence="8">RSA 1196</strain>
    </source>
</reference>
<dbReference type="GO" id="GO:0000981">
    <property type="term" value="F:DNA-binding transcription factor activity, RNA polymerase II-specific"/>
    <property type="evidence" value="ECO:0007669"/>
    <property type="project" value="InterPro"/>
</dbReference>
<keyword evidence="9" id="KW-1185">Reference proteome</keyword>
<sequence length="824" mass="88050">YVPMNHPSTSKKVKGTGPTRRASHHTEFKPTFYNPNEVKHRQRTTRKQFKALEDVFIRDPKPSATERRELSERLNMSLRSVQVWFQNRRAKEKNRRIQAEKKQDEMPSTSSPAEPCHDHDDRMSCSEASTGTAGPSTHTPVLLHLYGQSETPNLTETSGVTTSEHPASCRTSTGSLPGPPCPSDLDNTTRAGFETALQHGHSAVSSTQANPHSRNSHSSSQQDRVPGHVEPAPTLLSFSSTERGTPFVPAPNAVLGSGQQPLKLSSLSHSLVFTPGGSPTTPLYSPASGATSFMVPGQGHSSTHFVNLGNVPGHSSGGSMLRTNSGLTLDNLYYGGQPHMDMSSLQTDLDSSRGRDRSNSTSGVAFYGGNMPISQSESSAVSADDHSLLFHSFANYHQALGLNLALDQNSPNGEQFTETVDMSKSSSVASADSISRPSGESQRLSTITENEPVTQFASSEQDALVDDTRDQTHSATFLSGTGSLGSSYTGDASTGLVLPAGSHFAQPLGSGFGNTDHTLKSVSAMSGGDLMVGSPFVALTPTSQATPTWMADTHFKPGSFPGNSMSLTPNSHLGDFTTSMIHPSHVEFDGRQPTHMDKSHSLSLHRVPSAEFYQPLNPTAPSSAIFPSSSFQTSPTSPYTNPPTTTTVNTFTSPTMLPPHGLPRRHSMLPLSSTYRNHELQSITPVLQSTTTAPQKVDGADTMSKAASLETLQNSMITAQSYDRASVDPSNDIALQQRSFQLNIHDPNANSFVPHSQSWSMANAVQLGNLSLMSPTLSQSQHHLQSNMFGPYSASVIVTPAMGPSPSTTSQSSGKAADGVHAPY</sequence>
<organism evidence="8 9">
    <name type="scientific">Dispira parvispora</name>
    <dbReference type="NCBI Taxonomy" id="1520584"/>
    <lineage>
        <taxon>Eukaryota</taxon>
        <taxon>Fungi</taxon>
        <taxon>Fungi incertae sedis</taxon>
        <taxon>Zoopagomycota</taxon>
        <taxon>Kickxellomycotina</taxon>
        <taxon>Dimargaritomycetes</taxon>
        <taxon>Dimargaritales</taxon>
        <taxon>Dimargaritaceae</taxon>
        <taxon>Dispira</taxon>
    </lineage>
</organism>
<feature type="region of interest" description="Disordered" evidence="6">
    <location>
        <begin position="89"/>
        <end position="244"/>
    </location>
</feature>
<feature type="compositionally biased region" description="Polar residues" evidence="6">
    <location>
        <begin position="439"/>
        <end position="461"/>
    </location>
</feature>
<feature type="compositionally biased region" description="Polar residues" evidence="6">
    <location>
        <begin position="148"/>
        <end position="175"/>
    </location>
</feature>
<dbReference type="Proteomes" id="UP001150925">
    <property type="component" value="Unassembled WGS sequence"/>
</dbReference>
<dbReference type="InterPro" id="IPR051000">
    <property type="entry name" value="Homeobox_DNA-bind_prot"/>
</dbReference>
<dbReference type="CDD" id="cd00086">
    <property type="entry name" value="homeodomain"/>
    <property type="match status" value="1"/>
</dbReference>
<evidence type="ECO:0000256" key="5">
    <source>
        <dbReference type="RuleBase" id="RU000682"/>
    </source>
</evidence>
<feature type="compositionally biased region" description="Basic and acidic residues" evidence="6">
    <location>
        <begin position="115"/>
        <end position="124"/>
    </location>
</feature>
<dbReference type="SUPFAM" id="SSF46689">
    <property type="entry name" value="Homeodomain-like"/>
    <property type="match status" value="1"/>
</dbReference>
<keyword evidence="3 4" id="KW-0539">Nucleus</keyword>
<dbReference type="GO" id="GO:0000978">
    <property type="term" value="F:RNA polymerase II cis-regulatory region sequence-specific DNA binding"/>
    <property type="evidence" value="ECO:0007669"/>
    <property type="project" value="TreeGrafter"/>
</dbReference>
<dbReference type="InterPro" id="IPR009057">
    <property type="entry name" value="Homeodomain-like_sf"/>
</dbReference>
<evidence type="ECO:0000256" key="4">
    <source>
        <dbReference type="PROSITE-ProRule" id="PRU00108"/>
    </source>
</evidence>
<keyword evidence="2 4" id="KW-0371">Homeobox</keyword>
<feature type="DNA-binding region" description="Homeobox" evidence="4">
    <location>
        <begin position="37"/>
        <end position="96"/>
    </location>
</feature>
<feature type="compositionally biased region" description="Polar residues" evidence="6">
    <location>
        <begin position="203"/>
        <end position="223"/>
    </location>
</feature>
<dbReference type="GO" id="GO:0005634">
    <property type="term" value="C:nucleus"/>
    <property type="evidence" value="ECO:0007669"/>
    <property type="project" value="UniProtKB-SubCell"/>
</dbReference>
<feature type="region of interest" description="Disordered" evidence="6">
    <location>
        <begin position="413"/>
        <end position="470"/>
    </location>
</feature>
<dbReference type="AlphaFoldDB" id="A0A9W8AXU4"/>
<feature type="compositionally biased region" description="Low complexity" evidence="6">
    <location>
        <begin position="804"/>
        <end position="814"/>
    </location>
</feature>
<evidence type="ECO:0000313" key="8">
    <source>
        <dbReference type="EMBL" id="KAJ1968098.1"/>
    </source>
</evidence>
<evidence type="ECO:0000259" key="7">
    <source>
        <dbReference type="PROSITE" id="PS50071"/>
    </source>
</evidence>
<dbReference type="Pfam" id="PF00046">
    <property type="entry name" value="Homeodomain"/>
    <property type="match status" value="1"/>
</dbReference>
<dbReference type="PROSITE" id="PS50071">
    <property type="entry name" value="HOMEOBOX_2"/>
    <property type="match status" value="1"/>
</dbReference>
<name>A0A9W8AXU4_9FUNG</name>
<dbReference type="PANTHER" id="PTHR24324:SF9">
    <property type="entry name" value="HOMEOBOX DOMAIN-CONTAINING PROTEIN"/>
    <property type="match status" value="1"/>
</dbReference>